<dbReference type="WBParaSite" id="nRc.2.0.1.t36883-RA">
    <property type="protein sequence ID" value="nRc.2.0.1.t36883-RA"/>
    <property type="gene ID" value="nRc.2.0.1.g36883"/>
</dbReference>
<organism evidence="1 2">
    <name type="scientific">Romanomermis culicivorax</name>
    <name type="common">Nematode worm</name>
    <dbReference type="NCBI Taxonomy" id="13658"/>
    <lineage>
        <taxon>Eukaryota</taxon>
        <taxon>Metazoa</taxon>
        <taxon>Ecdysozoa</taxon>
        <taxon>Nematoda</taxon>
        <taxon>Enoplea</taxon>
        <taxon>Dorylaimia</taxon>
        <taxon>Mermithida</taxon>
        <taxon>Mermithoidea</taxon>
        <taxon>Mermithidae</taxon>
        <taxon>Romanomermis</taxon>
    </lineage>
</organism>
<keyword evidence="1" id="KW-1185">Reference proteome</keyword>
<evidence type="ECO:0000313" key="1">
    <source>
        <dbReference type="Proteomes" id="UP000887565"/>
    </source>
</evidence>
<dbReference type="Proteomes" id="UP000887565">
    <property type="component" value="Unplaced"/>
</dbReference>
<reference evidence="2" key="1">
    <citation type="submission" date="2022-11" db="UniProtKB">
        <authorList>
            <consortium name="WormBaseParasite"/>
        </authorList>
    </citation>
    <scope>IDENTIFICATION</scope>
</reference>
<evidence type="ECO:0000313" key="2">
    <source>
        <dbReference type="WBParaSite" id="nRc.2.0.1.t36883-RA"/>
    </source>
</evidence>
<protein>
    <submittedName>
        <fullName evidence="2">Uncharacterized protein</fullName>
    </submittedName>
</protein>
<accession>A0A915KDL1</accession>
<dbReference type="AlphaFoldDB" id="A0A915KDL1"/>
<name>A0A915KDL1_ROMCU</name>
<sequence length="74" mass="8546">MFAGFGNPPAKEKKSLVRCSDLSKENLELFETRNKVLWNLVAITLTFVKYSNKISNTQYAFRSVIRHLHDEDKG</sequence>
<proteinExistence type="predicted"/>